<accession>A0A7W9IJ63</accession>
<comment type="caution">
    <text evidence="5">The sequence shown here is derived from an EMBL/GenBank/DDBJ whole genome shotgun (WGS) entry which is preliminary data.</text>
</comment>
<dbReference type="InterPro" id="IPR036388">
    <property type="entry name" value="WH-like_DNA-bd_sf"/>
</dbReference>
<dbReference type="Pfam" id="PF00293">
    <property type="entry name" value="NUDIX"/>
    <property type="match status" value="1"/>
</dbReference>
<dbReference type="SUPFAM" id="SSF55811">
    <property type="entry name" value="Nudix"/>
    <property type="match status" value="1"/>
</dbReference>
<dbReference type="PROSITE" id="PS00893">
    <property type="entry name" value="NUDIX_BOX"/>
    <property type="match status" value="1"/>
</dbReference>
<feature type="domain" description="Nudix hydrolase" evidence="4">
    <location>
        <begin position="1"/>
        <end position="126"/>
    </location>
</feature>
<dbReference type="EC" id="3.6.1.55" evidence="5"/>
<dbReference type="AlphaFoldDB" id="A0A7W9IJ63"/>
<sequence>MIFTVRRSRLQVLLIERGNQPYLGQPALPGGFIRDGETLDEAALRELSEETGLDGRTLHLEQLRAYSDPDRDPRGRVITVAYLALGPDLPLPVAGTDAAAAHWEPVSSALADDTSLAFDHAAILRDGLERARSQLEHTTVAAAFCPEPFTVGDLRRIYEAVWGFSLDPSNFRRKVTRTEGFLNPTGERRSSETGRPAALYRRGAASLLIPPLLRSGEVSS</sequence>
<evidence type="ECO:0000313" key="6">
    <source>
        <dbReference type="Proteomes" id="UP000540685"/>
    </source>
</evidence>
<gene>
    <name evidence="5" type="ORF">F4562_004754</name>
</gene>
<dbReference type="SUPFAM" id="SSF46785">
    <property type="entry name" value="Winged helix' DNA-binding domain"/>
    <property type="match status" value="1"/>
</dbReference>
<dbReference type="CDD" id="cd18873">
    <property type="entry name" value="NUDIX_NadM_like"/>
    <property type="match status" value="1"/>
</dbReference>
<dbReference type="GO" id="GO:0035539">
    <property type="term" value="F:8-oxo-7,8-dihydrodeoxyguanosine triphosphate pyrophosphatase activity"/>
    <property type="evidence" value="ECO:0007669"/>
    <property type="project" value="UniProtKB-EC"/>
</dbReference>
<keyword evidence="2 3" id="KW-0378">Hydrolase</keyword>
<proteinExistence type="inferred from homology"/>
<comment type="similarity">
    <text evidence="1 3">Belongs to the Nudix hydrolase family.</text>
</comment>
<dbReference type="PRINTS" id="PR00502">
    <property type="entry name" value="NUDIXFAMILY"/>
</dbReference>
<evidence type="ECO:0000256" key="3">
    <source>
        <dbReference type="RuleBase" id="RU003476"/>
    </source>
</evidence>
<dbReference type="InterPro" id="IPR020084">
    <property type="entry name" value="NUDIX_hydrolase_CS"/>
</dbReference>
<dbReference type="PANTHER" id="PTHR43736">
    <property type="entry name" value="ADP-RIBOSE PYROPHOSPHATASE"/>
    <property type="match status" value="1"/>
</dbReference>
<dbReference type="PROSITE" id="PS51462">
    <property type="entry name" value="NUDIX"/>
    <property type="match status" value="1"/>
</dbReference>
<dbReference type="InterPro" id="IPR036390">
    <property type="entry name" value="WH_DNA-bd_sf"/>
</dbReference>
<dbReference type="InterPro" id="IPR020476">
    <property type="entry name" value="Nudix_hydrolase"/>
</dbReference>
<evidence type="ECO:0000313" key="5">
    <source>
        <dbReference type="EMBL" id="MBB5821692.1"/>
    </source>
</evidence>
<keyword evidence="6" id="KW-1185">Reference proteome</keyword>
<evidence type="ECO:0000256" key="1">
    <source>
        <dbReference type="ARBA" id="ARBA00005582"/>
    </source>
</evidence>
<evidence type="ECO:0000259" key="4">
    <source>
        <dbReference type="PROSITE" id="PS51462"/>
    </source>
</evidence>
<dbReference type="Gene3D" id="3.90.79.10">
    <property type="entry name" value="Nucleoside Triphosphate Pyrophosphohydrolase"/>
    <property type="match status" value="1"/>
</dbReference>
<dbReference type="Pfam" id="PF21906">
    <property type="entry name" value="WHD_NrtR"/>
    <property type="match status" value="1"/>
</dbReference>
<dbReference type="Gene3D" id="1.10.10.10">
    <property type="entry name" value="Winged helix-like DNA-binding domain superfamily/Winged helix DNA-binding domain"/>
    <property type="match status" value="1"/>
</dbReference>
<dbReference type="PANTHER" id="PTHR43736:SF4">
    <property type="entry name" value="SLR1690 PROTEIN"/>
    <property type="match status" value="1"/>
</dbReference>
<evidence type="ECO:0000256" key="2">
    <source>
        <dbReference type="ARBA" id="ARBA00022801"/>
    </source>
</evidence>
<dbReference type="InterPro" id="IPR054105">
    <property type="entry name" value="WHD_NrtR"/>
</dbReference>
<name>A0A7W9IJ63_9ACTN</name>
<organism evidence="5 6">
    <name type="scientific">Streptosporangium becharense</name>
    <dbReference type="NCBI Taxonomy" id="1816182"/>
    <lineage>
        <taxon>Bacteria</taxon>
        <taxon>Bacillati</taxon>
        <taxon>Actinomycetota</taxon>
        <taxon>Actinomycetes</taxon>
        <taxon>Streptosporangiales</taxon>
        <taxon>Streptosporangiaceae</taxon>
        <taxon>Streptosporangium</taxon>
    </lineage>
</organism>
<reference evidence="5 6" key="1">
    <citation type="submission" date="2020-08" db="EMBL/GenBank/DDBJ databases">
        <title>Sequencing the genomes of 1000 actinobacteria strains.</title>
        <authorList>
            <person name="Klenk H.-P."/>
        </authorList>
    </citation>
    <scope>NUCLEOTIDE SEQUENCE [LARGE SCALE GENOMIC DNA]</scope>
    <source>
        <strain evidence="5 6">DSM 46887</strain>
    </source>
</reference>
<dbReference type="InterPro" id="IPR015797">
    <property type="entry name" value="NUDIX_hydrolase-like_dom_sf"/>
</dbReference>
<dbReference type="EMBL" id="JACHMP010000001">
    <property type="protein sequence ID" value="MBB5821692.1"/>
    <property type="molecule type" value="Genomic_DNA"/>
</dbReference>
<dbReference type="Proteomes" id="UP000540685">
    <property type="component" value="Unassembled WGS sequence"/>
</dbReference>
<dbReference type="InterPro" id="IPR000086">
    <property type="entry name" value="NUDIX_hydrolase_dom"/>
</dbReference>
<protein>
    <submittedName>
        <fullName evidence="5">8-oxo-dGTP diphosphatase</fullName>
        <ecNumber evidence="5">3.6.1.55</ecNumber>
    </submittedName>
</protein>